<dbReference type="Gene3D" id="1.10.10.60">
    <property type="entry name" value="Homeodomain-like"/>
    <property type="match status" value="1"/>
</dbReference>
<comment type="caution">
    <text evidence="3">The sequence shown here is derived from an EMBL/GenBank/DDBJ whole genome shotgun (WGS) entry which is preliminary data.</text>
</comment>
<sequence length="197" mass="22847">MGRDRKIEDMSVITEAAMTIIEASGVEHLSARKLTAQLHISPMTLYNYVDNRDALLKLLLKRGFEELWSGLKEKLEIYVTTDKPLRMYIALAEHLLHFGRRRPNLYRFLFSSDIARLLSDETLAREYRSISQTILPRIQDISKERDILDDIYMFQVLINALILGVIDKKVGMSADRFPVLVQKAYDSLLLRNEEFIA</sequence>
<dbReference type="GO" id="GO:0003677">
    <property type="term" value="F:DNA binding"/>
    <property type="evidence" value="ECO:0007669"/>
    <property type="project" value="UniProtKB-KW"/>
</dbReference>
<accession>A0A644T178</accession>
<organism evidence="3">
    <name type="scientific">bioreactor metagenome</name>
    <dbReference type="NCBI Taxonomy" id="1076179"/>
    <lineage>
        <taxon>unclassified sequences</taxon>
        <taxon>metagenomes</taxon>
        <taxon>ecological metagenomes</taxon>
    </lineage>
</organism>
<evidence type="ECO:0000259" key="2">
    <source>
        <dbReference type="PROSITE" id="PS50977"/>
    </source>
</evidence>
<dbReference type="InterPro" id="IPR009057">
    <property type="entry name" value="Homeodomain-like_sf"/>
</dbReference>
<dbReference type="Gene3D" id="1.10.357.10">
    <property type="entry name" value="Tetracycline Repressor, domain 2"/>
    <property type="match status" value="1"/>
</dbReference>
<dbReference type="PROSITE" id="PS50977">
    <property type="entry name" value="HTH_TETR_2"/>
    <property type="match status" value="1"/>
</dbReference>
<dbReference type="SUPFAM" id="SSF46689">
    <property type="entry name" value="Homeodomain-like"/>
    <property type="match status" value="1"/>
</dbReference>
<evidence type="ECO:0000313" key="3">
    <source>
        <dbReference type="EMBL" id="MPL59671.1"/>
    </source>
</evidence>
<feature type="domain" description="HTH tetR-type" evidence="2">
    <location>
        <begin position="7"/>
        <end position="67"/>
    </location>
</feature>
<dbReference type="AlphaFoldDB" id="A0A644T178"/>
<reference evidence="3" key="1">
    <citation type="submission" date="2019-08" db="EMBL/GenBank/DDBJ databases">
        <authorList>
            <person name="Kucharzyk K."/>
            <person name="Murdoch R.W."/>
            <person name="Higgins S."/>
            <person name="Loffler F."/>
        </authorList>
    </citation>
    <scope>NUCLEOTIDE SEQUENCE</scope>
</reference>
<gene>
    <name evidence="3" type="ORF">SDC9_05226</name>
</gene>
<name>A0A644T178_9ZZZZ</name>
<dbReference type="InterPro" id="IPR001647">
    <property type="entry name" value="HTH_TetR"/>
</dbReference>
<dbReference type="EMBL" id="VSSQ01000010">
    <property type="protein sequence ID" value="MPL59671.1"/>
    <property type="molecule type" value="Genomic_DNA"/>
</dbReference>
<protein>
    <recommendedName>
        <fullName evidence="2">HTH tetR-type domain-containing protein</fullName>
    </recommendedName>
</protein>
<proteinExistence type="predicted"/>
<evidence type="ECO:0000256" key="1">
    <source>
        <dbReference type="ARBA" id="ARBA00023125"/>
    </source>
</evidence>
<keyword evidence="1" id="KW-0238">DNA-binding</keyword>